<dbReference type="InterPro" id="IPR032914">
    <property type="entry name" value="Vam6/VPS39/TRAP1"/>
</dbReference>
<gene>
    <name evidence="7" type="ORF">BB559_003782</name>
</gene>
<dbReference type="GO" id="GO:0016020">
    <property type="term" value="C:membrane"/>
    <property type="evidence" value="ECO:0007669"/>
    <property type="project" value="TreeGrafter"/>
</dbReference>
<feature type="domain" description="CNH" evidence="6">
    <location>
        <begin position="145"/>
        <end position="508"/>
    </location>
</feature>
<keyword evidence="8" id="KW-1185">Reference proteome</keyword>
<evidence type="ECO:0000313" key="7">
    <source>
        <dbReference type="EMBL" id="PVU92235.1"/>
    </source>
</evidence>
<dbReference type="EMBL" id="MBFT01000380">
    <property type="protein sequence ID" value="PVU92235.1"/>
    <property type="molecule type" value="Genomic_DNA"/>
</dbReference>
<feature type="region of interest" description="Disordered" evidence="5">
    <location>
        <begin position="981"/>
        <end position="1010"/>
    </location>
</feature>
<evidence type="ECO:0000256" key="3">
    <source>
        <dbReference type="ARBA" id="ARBA00022490"/>
    </source>
</evidence>
<sequence>MSENKQNAPKDDAQTFENLTEIYTLQPVLKNLLLVPESVPENLNNFKTSESLPINDIIPTESDSQRLKSPRFSPEILPNTTPTDQTTQNDELIDTDKTPNLETQIQNEESSTQKDIQADSNENTHSKLEPLTPSLTQESKGVSIFAKIECFDAHDFNLYIGTNDGQIFTYSISALEYGSKENGSWIQTGRTSVGVGKKKIERISVFPAINKLICLCDSSIFWFNLPNLERTPTNLAPIIKGVSCYSIDQQNHWIRARPHPNGITMCVAKRQVLQVYRIGTRLTIEKEIPLKFGAVTLCHSGKYVCMADIKSYKIINLEFPEQPLELIPIPGIYTDPETGKKTKPSRPKVAVVGQDEFLFVTVSVQESACLGVIVAATGEAQTLVQTINIEGKNKPRKLTSILSIPVESFNDENAFYSKRNNDTKPTSEIYAPGGKDQTLSRSFTTLVAIYPSSVNTLVKPSPFVEACELLDSKRVEEALQITDKLVANKNQISNSPEVQFLYQRASFVFLECLLFDDALEYFKRGMIDPRALVHLFEDIKSSLGVILEPLDSLLVHSKIRAKMEDIGCMELLVKEGSKQFAGGDEAQFAILEKTLMLNAKELLFKYLNHSRKIFNEFEMLYPVCTTLAMLCSDLNEEKQLDQLLKGLGGYIDCVTVSEYMIKQEHFYNSSLIYKHFNKSKECLDIWDVLLSGKVSDEKFGGSTEYLNYLSSLQNEQETVARFNKVLNFDIPLAVNIFSLISSKTVAKMDVETIISKIEASDNDKVLCQFVEQLVQVHNSDSPTYTTLLAQIYVRDIKRWFTCDGTVDYSSSERSSELENAYRMHQNMDMGLRFRTFLERAFEMDKTQSMKNYSRNMKNPIHKPGQQIVSQEYFDDKIKIKMSSDYRTSLRMRFRLLSLLTDINQQIDELSVLKSIETNAEEYLYLEQAVLLVRIGNIPGAVRILVHKARDYGEVEMLCMEQSNDPLYKNVKMNLDFVGKEYPQPSKTKGKPTDKSQIQSSDNFEEKGLGKPKEKWLGDKEMFANYKKSLLLSEYLQVEDPEIAFDLVSDLLTRYNNVYRFESVLKDIPSEWHLQPLIDFIKVNMEALSNKTKVSMLASKFMLSNMQKTRQKYYGILANPNKPSTFKNIEFLPKLENDIHSYYNNNPKTKLKNESNEKNNLEAPKNKKVGHKVKNIGTDSKNFTGDSPTCVIIQQTDVCKSCNKEFSPTDAFIFIPKTKEIFHNHCYNKLKI</sequence>
<dbReference type="Pfam" id="PF00780">
    <property type="entry name" value="CNH"/>
    <property type="match status" value="1"/>
</dbReference>
<dbReference type="PANTHER" id="PTHR12894:SF27">
    <property type="entry name" value="TRANSFORMING GROWTH FACTOR-BETA RECEPTOR-ASSOCIATED PROTEIN 1"/>
    <property type="match status" value="1"/>
</dbReference>
<keyword evidence="4" id="KW-0653">Protein transport</keyword>
<dbReference type="PROSITE" id="PS50219">
    <property type="entry name" value="CNH"/>
    <property type="match status" value="1"/>
</dbReference>
<keyword evidence="2" id="KW-0813">Transport</keyword>
<comment type="caution">
    <text evidence="7">The sequence shown here is derived from an EMBL/GenBank/DDBJ whole genome shotgun (WGS) entry which is preliminary data.</text>
</comment>
<feature type="compositionally biased region" description="Low complexity" evidence="5">
    <location>
        <begin position="78"/>
        <end position="90"/>
    </location>
</feature>
<dbReference type="GO" id="GO:0015031">
    <property type="term" value="P:protein transport"/>
    <property type="evidence" value="ECO:0007669"/>
    <property type="project" value="UniProtKB-KW"/>
</dbReference>
<accession>A0A2T9YIU4</accession>
<evidence type="ECO:0000259" key="6">
    <source>
        <dbReference type="PROSITE" id="PS50219"/>
    </source>
</evidence>
<evidence type="ECO:0000256" key="2">
    <source>
        <dbReference type="ARBA" id="ARBA00022448"/>
    </source>
</evidence>
<reference evidence="7 8" key="1">
    <citation type="journal article" date="2018" name="MBio">
        <title>Comparative Genomics Reveals the Core Gene Toolbox for the Fungus-Insect Symbiosis.</title>
        <authorList>
            <person name="Wang Y."/>
            <person name="Stata M."/>
            <person name="Wang W."/>
            <person name="Stajich J.E."/>
            <person name="White M.M."/>
            <person name="Moncalvo J.M."/>
        </authorList>
    </citation>
    <scope>NUCLEOTIDE SEQUENCE [LARGE SCALE GENOMIC DNA]</scope>
    <source>
        <strain evidence="7 8">AUS-77-4</strain>
    </source>
</reference>
<protein>
    <recommendedName>
        <fullName evidence="6">CNH domain-containing protein</fullName>
    </recommendedName>
</protein>
<dbReference type="AlphaFoldDB" id="A0A2T9YIU4"/>
<evidence type="ECO:0000313" key="8">
    <source>
        <dbReference type="Proteomes" id="UP000245699"/>
    </source>
</evidence>
<dbReference type="InterPro" id="IPR001180">
    <property type="entry name" value="CNH_dom"/>
</dbReference>
<organism evidence="7 8">
    <name type="scientific">Furculomyces boomerangus</name>
    <dbReference type="NCBI Taxonomy" id="61424"/>
    <lineage>
        <taxon>Eukaryota</taxon>
        <taxon>Fungi</taxon>
        <taxon>Fungi incertae sedis</taxon>
        <taxon>Zoopagomycota</taxon>
        <taxon>Kickxellomycotina</taxon>
        <taxon>Harpellomycetes</taxon>
        <taxon>Harpellales</taxon>
        <taxon>Harpellaceae</taxon>
        <taxon>Furculomyces</taxon>
    </lineage>
</organism>
<dbReference type="GO" id="GO:0034058">
    <property type="term" value="P:endosomal vesicle fusion"/>
    <property type="evidence" value="ECO:0007669"/>
    <property type="project" value="TreeGrafter"/>
</dbReference>
<dbReference type="OrthoDB" id="10258882at2759"/>
<dbReference type="GO" id="GO:0005737">
    <property type="term" value="C:cytoplasm"/>
    <property type="evidence" value="ECO:0007669"/>
    <property type="project" value="UniProtKB-SubCell"/>
</dbReference>
<dbReference type="PANTHER" id="PTHR12894">
    <property type="entry name" value="CNH DOMAIN CONTAINING"/>
    <property type="match status" value="1"/>
</dbReference>
<dbReference type="STRING" id="61424.A0A2T9YIU4"/>
<feature type="region of interest" description="Disordered" evidence="5">
    <location>
        <begin position="55"/>
        <end position="133"/>
    </location>
</feature>
<evidence type="ECO:0000256" key="4">
    <source>
        <dbReference type="ARBA" id="ARBA00022927"/>
    </source>
</evidence>
<keyword evidence="3" id="KW-0963">Cytoplasm</keyword>
<comment type="subcellular location">
    <subcellularLocation>
        <location evidence="1">Cytoplasm</location>
    </subcellularLocation>
</comment>
<name>A0A2T9YIU4_9FUNG</name>
<evidence type="ECO:0000256" key="5">
    <source>
        <dbReference type="SAM" id="MobiDB-lite"/>
    </source>
</evidence>
<dbReference type="Proteomes" id="UP000245699">
    <property type="component" value="Unassembled WGS sequence"/>
</dbReference>
<dbReference type="GO" id="GO:0006914">
    <property type="term" value="P:autophagy"/>
    <property type="evidence" value="ECO:0007669"/>
    <property type="project" value="TreeGrafter"/>
</dbReference>
<proteinExistence type="predicted"/>
<evidence type="ECO:0000256" key="1">
    <source>
        <dbReference type="ARBA" id="ARBA00004496"/>
    </source>
</evidence>
<feature type="compositionally biased region" description="Polar residues" evidence="5">
    <location>
        <begin position="100"/>
        <end position="121"/>
    </location>
</feature>